<feature type="binding site" evidence="14">
    <location>
        <position position="35"/>
    </location>
    <ligand>
        <name>GTP</name>
        <dbReference type="ChEBI" id="CHEBI:37565"/>
    </ligand>
</feature>
<keyword evidence="18" id="KW-1185">Reference proteome</keyword>
<feature type="binding site" evidence="14">
    <location>
        <position position="129"/>
    </location>
    <ligand>
        <name>GTP</name>
        <dbReference type="ChEBI" id="CHEBI:37565"/>
    </ligand>
</feature>
<dbReference type="GO" id="GO:0005789">
    <property type="term" value="C:endoplasmic reticulum membrane"/>
    <property type="evidence" value="ECO:0007669"/>
    <property type="project" value="UniProtKB-SubCell"/>
</dbReference>
<evidence type="ECO:0000256" key="15">
    <source>
        <dbReference type="PIRSR" id="PIRSR606689-1"/>
    </source>
</evidence>
<dbReference type="GO" id="GO:0006888">
    <property type="term" value="P:endoplasmic reticulum to Golgi vesicle-mediated transport"/>
    <property type="evidence" value="ECO:0000318"/>
    <property type="project" value="GO_Central"/>
</dbReference>
<keyword evidence="11 15" id="KW-0342">GTP-binding</keyword>
<organism evidence="18 19">
    <name type="scientific">Spinacia oleracea</name>
    <name type="common">Spinach</name>
    <dbReference type="NCBI Taxonomy" id="3562"/>
    <lineage>
        <taxon>Eukaryota</taxon>
        <taxon>Viridiplantae</taxon>
        <taxon>Streptophyta</taxon>
        <taxon>Embryophyta</taxon>
        <taxon>Tracheophyta</taxon>
        <taxon>Spermatophyta</taxon>
        <taxon>Magnoliopsida</taxon>
        <taxon>eudicotyledons</taxon>
        <taxon>Gunneridae</taxon>
        <taxon>Pentapetalae</taxon>
        <taxon>Caryophyllales</taxon>
        <taxon>Chenopodiaceae</taxon>
        <taxon>Chenopodioideae</taxon>
        <taxon>Anserineae</taxon>
        <taxon>Spinacia</taxon>
    </lineage>
</organism>
<dbReference type="InterPro" id="IPR005225">
    <property type="entry name" value="Small_GTP-bd"/>
</dbReference>
<feature type="binding site" evidence="14">
    <location>
        <position position="34"/>
    </location>
    <ligand>
        <name>GTP</name>
        <dbReference type="ChEBI" id="CHEBI:37565"/>
    </ligand>
</feature>
<dbReference type="PROSITE" id="PS51422">
    <property type="entry name" value="SAR1"/>
    <property type="match status" value="1"/>
</dbReference>
<dbReference type="GO" id="GO:0005525">
    <property type="term" value="F:GTP binding"/>
    <property type="evidence" value="ECO:0007669"/>
    <property type="project" value="UniProtKB-KW"/>
</dbReference>
<feature type="binding site" evidence="14">
    <location>
        <position position="132"/>
    </location>
    <ligand>
        <name>GTP</name>
        <dbReference type="ChEBI" id="CHEBI:37565"/>
    </ligand>
</feature>
<dbReference type="PANTHER" id="PTHR45684">
    <property type="entry name" value="RE74312P"/>
    <property type="match status" value="1"/>
</dbReference>
<comment type="subcellular location">
    <subcellularLocation>
        <location evidence="2">Endoplasmic reticulum membrane</location>
        <topology evidence="2">Peripheral membrane protein</topology>
    </subcellularLocation>
    <subcellularLocation>
        <location evidence="1">Golgi apparatus membrane</location>
        <topology evidence="1">Peripheral membrane protein</topology>
    </subcellularLocation>
</comment>
<gene>
    <name evidence="19" type="primary">LOC110774729</name>
</gene>
<dbReference type="GO" id="GO:0000139">
    <property type="term" value="C:Golgi membrane"/>
    <property type="evidence" value="ECO:0007669"/>
    <property type="project" value="UniProtKB-SubCell"/>
</dbReference>
<dbReference type="OrthoDB" id="2011769at2759"/>
<evidence type="ECO:0000256" key="11">
    <source>
        <dbReference type="ARBA" id="ARBA00023134"/>
    </source>
</evidence>
<dbReference type="CDD" id="cd00879">
    <property type="entry name" value="Sar1"/>
    <property type="match status" value="1"/>
</dbReference>
<keyword evidence="8 17" id="KW-0931">ER-Golgi transport</keyword>
<feature type="binding site" evidence="15">
    <location>
        <begin position="129"/>
        <end position="132"/>
    </location>
    <ligand>
        <name>GTP</name>
        <dbReference type="ChEBI" id="CHEBI:37565"/>
    </ligand>
</feature>
<evidence type="ECO:0000256" key="16">
    <source>
        <dbReference type="PIRSR" id="PIRSR606689-2"/>
    </source>
</evidence>
<dbReference type="SMART" id="SM00178">
    <property type="entry name" value="SAR"/>
    <property type="match status" value="1"/>
</dbReference>
<dbReference type="SUPFAM" id="SSF52540">
    <property type="entry name" value="P-loop containing nucleoside triphosphate hydrolases"/>
    <property type="match status" value="1"/>
</dbReference>
<feature type="binding site" evidence="16">
    <location>
        <position position="51"/>
    </location>
    <ligand>
        <name>Mg(2+)</name>
        <dbReference type="ChEBI" id="CHEBI:18420"/>
    </ligand>
</feature>
<evidence type="ECO:0000256" key="8">
    <source>
        <dbReference type="ARBA" id="ARBA00022892"/>
    </source>
</evidence>
<evidence type="ECO:0000256" key="2">
    <source>
        <dbReference type="ARBA" id="ARBA00004406"/>
    </source>
</evidence>
<evidence type="ECO:0000256" key="7">
    <source>
        <dbReference type="ARBA" id="ARBA00022824"/>
    </source>
</evidence>
<evidence type="ECO:0000256" key="6">
    <source>
        <dbReference type="ARBA" id="ARBA00022801"/>
    </source>
</evidence>
<evidence type="ECO:0000256" key="14">
    <source>
        <dbReference type="PIRSR" id="PIRSR606687-2"/>
    </source>
</evidence>
<feature type="binding site" evidence="15">
    <location>
        <begin position="27"/>
        <end position="34"/>
    </location>
    <ligand>
        <name>GTP</name>
        <dbReference type="ChEBI" id="CHEBI:37565"/>
    </ligand>
</feature>
<keyword evidence="12" id="KW-0472">Membrane</keyword>
<dbReference type="FunFam" id="3.40.50.300:FF:000161">
    <property type="entry name" value="Small COPII coat GTPase"/>
    <property type="match status" value="1"/>
</dbReference>
<comment type="similarity">
    <text evidence="3 17">Belongs to the small GTPase superfamily. SAR1 family.</text>
</comment>
<keyword evidence="10 17" id="KW-0333">Golgi apparatus</keyword>
<dbReference type="GO" id="GO:0070971">
    <property type="term" value="C:endoplasmic reticulum exit site"/>
    <property type="evidence" value="ECO:0000318"/>
    <property type="project" value="GO_Central"/>
</dbReference>
<feature type="binding site" evidence="14">
    <location>
        <position position="176"/>
    </location>
    <ligand>
        <name>GTP</name>
        <dbReference type="ChEBI" id="CHEBI:37565"/>
    </ligand>
</feature>
<feature type="binding site" evidence="14">
    <location>
        <position position="30"/>
    </location>
    <ligand>
        <name>GTP</name>
        <dbReference type="ChEBI" id="CHEBI:37565"/>
    </ligand>
</feature>
<name>A0A9R0HQI9_SPIOL</name>
<dbReference type="GO" id="GO:0030127">
    <property type="term" value="C:COPII vesicle coat"/>
    <property type="evidence" value="ECO:0000318"/>
    <property type="project" value="GO_Central"/>
</dbReference>
<dbReference type="InterPro" id="IPR006687">
    <property type="entry name" value="Small_GTPase_SAR1"/>
</dbReference>
<feature type="binding site" evidence="14">
    <location>
        <position position="130"/>
    </location>
    <ligand>
        <name>GTP</name>
        <dbReference type="ChEBI" id="CHEBI:37565"/>
    </ligand>
</feature>
<evidence type="ECO:0000256" key="10">
    <source>
        <dbReference type="ARBA" id="ARBA00023034"/>
    </source>
</evidence>
<dbReference type="Gene3D" id="3.40.50.300">
    <property type="entry name" value="P-loop containing nucleotide triphosphate hydrolases"/>
    <property type="match status" value="1"/>
</dbReference>
<dbReference type="Pfam" id="PF00025">
    <property type="entry name" value="Arf"/>
    <property type="match status" value="1"/>
</dbReference>
<dbReference type="GO" id="GO:0061024">
    <property type="term" value="P:membrane organization"/>
    <property type="evidence" value="ECO:0000318"/>
    <property type="project" value="GO_Central"/>
</dbReference>
<dbReference type="GO" id="GO:0046872">
    <property type="term" value="F:metal ion binding"/>
    <property type="evidence" value="ECO:0007669"/>
    <property type="project" value="UniProtKB-KW"/>
</dbReference>
<feature type="binding site" evidence="13">
    <location>
        <position position="29"/>
    </location>
    <ligand>
        <name>Mg(2+)</name>
        <dbReference type="ChEBI" id="CHEBI:18420"/>
    </ligand>
</feature>
<dbReference type="InterPro" id="IPR006689">
    <property type="entry name" value="Small_GTPase_ARF/SAR"/>
</dbReference>
<evidence type="ECO:0000256" key="12">
    <source>
        <dbReference type="ARBA" id="ARBA00023136"/>
    </source>
</evidence>
<dbReference type="GO" id="GO:0016050">
    <property type="term" value="P:vesicle organization"/>
    <property type="evidence" value="ECO:0000318"/>
    <property type="project" value="GO_Central"/>
</dbReference>
<keyword evidence="7 17" id="KW-0256">Endoplasmic reticulum</keyword>
<keyword evidence="6" id="KW-0378">Hydrolase</keyword>
<dbReference type="GO" id="GO:0006886">
    <property type="term" value="P:intracellular protein transport"/>
    <property type="evidence" value="ECO:0007669"/>
    <property type="project" value="InterPro"/>
</dbReference>
<dbReference type="PROSITE" id="PS51417">
    <property type="entry name" value="ARF"/>
    <property type="match status" value="1"/>
</dbReference>
<keyword evidence="13" id="KW-0479">Metal-binding</keyword>
<sequence length="194" mass="21968">MFLVDWFYDILATLGLWKKEAKILFLGLDNAGKTTLLQMLKDERLVQHLPTQQPTSEELSIGRINFKAFDLGGHRIARRIWKDYYAQVDAVIYIVDAADGERFEESKQELDALLSDEALSNVPFMILGNKIDLQTAVSGEVLLHELGLTYCTTGKGKNVNSLEANKRPLELFMCSVVRKMGYGEGFKWVSQYIG</sequence>
<dbReference type="AlphaFoldDB" id="A0A9R0HQI9"/>
<evidence type="ECO:0000256" key="17">
    <source>
        <dbReference type="RuleBase" id="RU003926"/>
    </source>
</evidence>
<keyword evidence="9 17" id="KW-0653">Protein transport</keyword>
<reference evidence="18" key="1">
    <citation type="journal article" date="2021" name="Nat. Commun.">
        <title>Genomic analyses provide insights into spinach domestication and the genetic basis of agronomic traits.</title>
        <authorList>
            <person name="Cai X."/>
            <person name="Sun X."/>
            <person name="Xu C."/>
            <person name="Sun H."/>
            <person name="Wang X."/>
            <person name="Ge C."/>
            <person name="Zhang Z."/>
            <person name="Wang Q."/>
            <person name="Fei Z."/>
            <person name="Jiao C."/>
            <person name="Wang Q."/>
        </authorList>
    </citation>
    <scope>NUCLEOTIDE SEQUENCE [LARGE SCALE GENOMIC DNA]</scope>
    <source>
        <strain evidence="18">cv. Varoflay</strain>
    </source>
</reference>
<accession>A0A9R0HQI9</accession>
<dbReference type="InterPro" id="IPR027417">
    <property type="entry name" value="P-loop_NTPase"/>
</dbReference>
<protein>
    <submittedName>
        <fullName evidence="19">GTP-binding protein SAR1A</fullName>
    </submittedName>
</protein>
<evidence type="ECO:0000256" key="9">
    <source>
        <dbReference type="ARBA" id="ARBA00022927"/>
    </source>
</evidence>
<keyword evidence="13" id="KW-0460">Magnesium</keyword>
<feature type="binding site" evidence="16">
    <location>
        <position position="34"/>
    </location>
    <ligand>
        <name>Mg(2+)</name>
        <dbReference type="ChEBI" id="CHEBI:18420"/>
    </ligand>
</feature>
<evidence type="ECO:0000313" key="18">
    <source>
        <dbReference type="Proteomes" id="UP000813463"/>
    </source>
</evidence>
<keyword evidence="5 14" id="KW-0547">Nucleotide-binding</keyword>
<evidence type="ECO:0000313" key="19">
    <source>
        <dbReference type="RefSeq" id="XP_021834989.1"/>
    </source>
</evidence>
<dbReference type="KEGG" id="soe:110774729"/>
<dbReference type="GO" id="GO:0003924">
    <property type="term" value="F:GTPase activity"/>
    <property type="evidence" value="ECO:0000318"/>
    <property type="project" value="GO_Central"/>
</dbReference>
<feature type="binding site" evidence="14">
    <location>
        <position position="177"/>
    </location>
    <ligand>
        <name>GTP</name>
        <dbReference type="ChEBI" id="CHEBI:37565"/>
    </ligand>
</feature>
<dbReference type="NCBIfam" id="TIGR00231">
    <property type="entry name" value="small_GTP"/>
    <property type="match status" value="1"/>
</dbReference>
<reference evidence="19" key="2">
    <citation type="submission" date="2025-08" db="UniProtKB">
        <authorList>
            <consortium name="RefSeq"/>
        </authorList>
    </citation>
    <scope>IDENTIFICATION</scope>
    <source>
        <tissue evidence="19">Leaf</tissue>
    </source>
</reference>
<evidence type="ECO:0000256" key="4">
    <source>
        <dbReference type="ARBA" id="ARBA00022448"/>
    </source>
</evidence>
<dbReference type="Proteomes" id="UP000813463">
    <property type="component" value="Chromosome 3"/>
</dbReference>
<evidence type="ECO:0000256" key="3">
    <source>
        <dbReference type="ARBA" id="ARBA00007507"/>
    </source>
</evidence>
<feature type="binding site" evidence="14">
    <location>
        <position position="33"/>
    </location>
    <ligand>
        <name>GTP</name>
        <dbReference type="ChEBI" id="CHEBI:37565"/>
    </ligand>
</feature>
<keyword evidence="4 17" id="KW-0813">Transport</keyword>
<dbReference type="GeneID" id="110774729"/>
<dbReference type="SMART" id="SM00177">
    <property type="entry name" value="ARF"/>
    <property type="match status" value="1"/>
</dbReference>
<dbReference type="GO" id="GO:0003400">
    <property type="term" value="P:regulation of COPII vesicle coating"/>
    <property type="evidence" value="ECO:0000318"/>
    <property type="project" value="GO_Central"/>
</dbReference>
<evidence type="ECO:0000256" key="1">
    <source>
        <dbReference type="ARBA" id="ARBA00004395"/>
    </source>
</evidence>
<proteinExistence type="inferred from homology"/>
<feature type="binding site" evidence="14">
    <location>
        <position position="32"/>
    </location>
    <ligand>
        <name>GTP</name>
        <dbReference type="ChEBI" id="CHEBI:37565"/>
    </ligand>
</feature>
<dbReference type="PRINTS" id="PR00328">
    <property type="entry name" value="SAR1GTPBP"/>
</dbReference>
<evidence type="ECO:0000256" key="5">
    <source>
        <dbReference type="ARBA" id="ARBA00022741"/>
    </source>
</evidence>
<evidence type="ECO:0000256" key="13">
    <source>
        <dbReference type="PIRSR" id="PIRSR606687-1"/>
    </source>
</evidence>
<feature type="binding site" evidence="15">
    <location>
        <position position="73"/>
    </location>
    <ligand>
        <name>GTP</name>
        <dbReference type="ChEBI" id="CHEBI:37565"/>
    </ligand>
</feature>
<dbReference type="RefSeq" id="XP_021834989.1">
    <property type="nucleotide sequence ID" value="XM_021979297.2"/>
</dbReference>